<dbReference type="InterPro" id="IPR011059">
    <property type="entry name" value="Metal-dep_hydrolase_composite"/>
</dbReference>
<dbReference type="OrthoDB" id="10258955at2759"/>
<dbReference type="Proteomes" id="UP000659654">
    <property type="component" value="Unassembled WGS sequence"/>
</dbReference>
<dbReference type="PANTHER" id="PTHR11647:SF74">
    <property type="entry name" value="PROTEIN UNC-33"/>
    <property type="match status" value="1"/>
</dbReference>
<feature type="compositionally biased region" description="Basic and acidic residues" evidence="2">
    <location>
        <begin position="136"/>
        <end position="147"/>
    </location>
</feature>
<feature type="compositionally biased region" description="Low complexity" evidence="2">
    <location>
        <begin position="167"/>
        <end position="188"/>
    </location>
</feature>
<evidence type="ECO:0000313" key="5">
    <source>
        <dbReference type="EMBL" id="CAG9116810.1"/>
    </source>
</evidence>
<dbReference type="eggNOG" id="KOG2584">
    <property type="taxonomic scope" value="Eukaryota"/>
</dbReference>
<accession>A0A1I7S478</accession>
<dbReference type="InterPro" id="IPR032466">
    <property type="entry name" value="Metal_Hydrolase"/>
</dbReference>
<dbReference type="SUPFAM" id="SSF51556">
    <property type="entry name" value="Metallo-dependent hydrolases"/>
    <property type="match status" value="1"/>
</dbReference>
<feature type="compositionally biased region" description="Polar residues" evidence="2">
    <location>
        <begin position="348"/>
        <end position="364"/>
    </location>
</feature>
<feature type="region of interest" description="Disordered" evidence="2">
    <location>
        <begin position="213"/>
        <end position="536"/>
    </location>
</feature>
<evidence type="ECO:0000313" key="8">
    <source>
        <dbReference type="WBParaSite" id="BXY_0781000.1"/>
    </source>
</evidence>
<reference evidence="8" key="1">
    <citation type="submission" date="2016-11" db="UniProtKB">
        <authorList>
            <consortium name="WormBaseParasite"/>
        </authorList>
    </citation>
    <scope>IDENTIFICATION</scope>
</reference>
<dbReference type="AlphaFoldDB" id="A0A1I7S478"/>
<feature type="compositionally biased region" description="Polar residues" evidence="2">
    <location>
        <begin position="313"/>
        <end position="325"/>
    </location>
</feature>
<dbReference type="FunFam" id="3.20.20.140:FF:000174">
    <property type="entry name" value="Dihydropyrimidinase-related protein 2"/>
    <property type="match status" value="2"/>
</dbReference>
<dbReference type="InterPro" id="IPR006680">
    <property type="entry name" value="Amidohydro-rel"/>
</dbReference>
<dbReference type="EMBL" id="CAJFCV020000004">
    <property type="protein sequence ID" value="CAG9116810.1"/>
    <property type="molecule type" value="Genomic_DNA"/>
</dbReference>
<dbReference type="GO" id="GO:0006208">
    <property type="term" value="P:pyrimidine nucleobase catabolic process"/>
    <property type="evidence" value="ECO:0007669"/>
    <property type="project" value="TreeGrafter"/>
</dbReference>
<dbReference type="Pfam" id="PF01979">
    <property type="entry name" value="Amidohydro_1"/>
    <property type="match status" value="1"/>
</dbReference>
<gene>
    <name evidence="4" type="ORF">BXYJ_LOCUS9611</name>
</gene>
<proteinExistence type="inferred from homology"/>
<dbReference type="InterPro" id="IPR050378">
    <property type="entry name" value="Metallo-dep_Hydrolases_sf"/>
</dbReference>
<feature type="compositionally biased region" description="Polar residues" evidence="2">
    <location>
        <begin position="253"/>
        <end position="272"/>
    </location>
</feature>
<organism evidence="6 8">
    <name type="scientific">Bursaphelenchus xylophilus</name>
    <name type="common">Pinewood nematode worm</name>
    <name type="synonym">Aphelenchoides xylophilus</name>
    <dbReference type="NCBI Taxonomy" id="6326"/>
    <lineage>
        <taxon>Eukaryota</taxon>
        <taxon>Metazoa</taxon>
        <taxon>Ecdysozoa</taxon>
        <taxon>Nematoda</taxon>
        <taxon>Chromadorea</taxon>
        <taxon>Rhabditida</taxon>
        <taxon>Tylenchina</taxon>
        <taxon>Tylenchomorpha</taxon>
        <taxon>Aphelenchoidea</taxon>
        <taxon>Aphelenchoididae</taxon>
        <taxon>Bursaphelenchus</taxon>
    </lineage>
</organism>
<dbReference type="WBParaSite" id="BXY_0781000.1">
    <property type="protein sequence ID" value="BXY_0781000.1"/>
    <property type="gene ID" value="BXY_0781000"/>
</dbReference>
<evidence type="ECO:0000313" key="4">
    <source>
        <dbReference type="EMBL" id="CAD5227066.1"/>
    </source>
</evidence>
<dbReference type="Gene3D" id="3.20.20.140">
    <property type="entry name" value="Metal-dependent hydrolases"/>
    <property type="match status" value="1"/>
</dbReference>
<keyword evidence="7" id="KW-1185">Reference proteome</keyword>
<dbReference type="PANTHER" id="PTHR11647">
    <property type="entry name" value="HYDRANTOINASE/DIHYDROPYRIMIDINASE FAMILY MEMBER"/>
    <property type="match status" value="1"/>
</dbReference>
<sequence>MVLSSIISDYIVDFLFQAGSLTAVSDDSKVLNLFLEPHFHSLRLLRHPVAQADGRGKPWWVENWDSLKMFPFLPFLSIPDAKGRRRRRNRFRHNSLATVWLNTGSDVRVEYLLQVHPASASVTAASSTLDVHEIERPDSAPLEHEVVNEQPPPKKMSLQTSRPPTPNSRASPRSASASNSRPSSRPSSTQPPPQPRVRPNRNRMFETSSAMRELFGGASTSPRPTRKADTSPRPVQQESTQPSRSSTKDFSRSNDSVNDEQSLRSAVTSDSGIASCFQRIPSPPPTASGPSEVARTNILQTEGVQPGQWEDIPSTSQSTTISFHNVPNHDIAYENARRRAIGRPPPSSSFNIITHQPVGSSRISQPGPEIPKEPGRVLGSSPISNSPRRRNDQIEVGAPGPEMATDTEESASPETESVAEETLNLMNTRTADDERECPGKGDGAEREASTSRRESAARDYSNRKESVDRGECSRRESMERREGARRENGDNGEGADRRRVENGERALPTGTGDSAPPPIQPSSRFDQQAHKPLGGGFGAAGGLLVNDENRAPPTSAQILHQLRRFLLSTSEDGSGMAASASSGSGGAGANPLVIKGGQIVNDDSIFAADIYIEDGVIKQILPNLEVPEQAEIIEASGKWILPAGIDVHTEFSAGIAPDEFLVNSKAALIGGTTTVIDVVLPGINERLSEAVERVKRLADQKALVNVGLSLSLQKWNDDIKKEVDQLVREKKINSFILEMQSDSEVFEALGHLKSIGALARIYPENKDIIGLLERQNSNQNPAENYVNSRPVQLEAERIHKLCVLSQLTNSPISILSTSSSDACKSVVSGKRDGASVFAEIPVSTLAADLNIPIPSQGRIPIRKGEEHAREALELLANGQLAVCVSGHRTPRQSGNRPPYGVISVGERLPALWERGVASGKLDLMRFVAVTSSNAAKVFNLYPRKGRIAVGADADIAIWNAQTTKSLGCRESTSTDKSPFDGFTVHSTPEVTVCNGQVLYKNGRIEAERPSSPRFIPLPSDSPYIFSVVKLREKTFSLASPEEKKEIKNGQGPSMFENHLSNQIPEKKRSTTKVIQPPGGRSSIF</sequence>
<feature type="domain" description="Amidohydrolase-related" evidence="3">
    <location>
        <begin position="862"/>
        <end position="997"/>
    </location>
</feature>
<evidence type="ECO:0000313" key="7">
    <source>
        <dbReference type="Proteomes" id="UP000659654"/>
    </source>
</evidence>
<dbReference type="Proteomes" id="UP000095284">
    <property type="component" value="Unplaced"/>
</dbReference>
<feature type="region of interest" description="Disordered" evidence="2">
    <location>
        <begin position="136"/>
        <end position="201"/>
    </location>
</feature>
<protein>
    <submittedName>
        <fullName evidence="4">(pine wood nematode) hypothetical protein</fullName>
    </submittedName>
    <submittedName>
        <fullName evidence="8">Amidohydro-rel domain-containing protein</fullName>
    </submittedName>
</protein>
<name>A0A1I7S478_BURXY</name>
<reference evidence="5" key="2">
    <citation type="submission" date="2020-08" db="EMBL/GenBank/DDBJ databases">
        <authorList>
            <person name="Kikuchi T."/>
        </authorList>
    </citation>
    <scope>NUCLEOTIDE SEQUENCE</scope>
    <source>
        <strain evidence="4">Ka4C1</strain>
    </source>
</reference>
<dbReference type="SUPFAM" id="SSF51338">
    <property type="entry name" value="Composite domain of metallo-dependent hydrolases"/>
    <property type="match status" value="1"/>
</dbReference>
<evidence type="ECO:0000256" key="2">
    <source>
        <dbReference type="SAM" id="MobiDB-lite"/>
    </source>
</evidence>
<feature type="compositionally biased region" description="Basic and acidic residues" evidence="2">
    <location>
        <begin position="430"/>
        <end position="504"/>
    </location>
</feature>
<dbReference type="GO" id="GO:0004157">
    <property type="term" value="F:dihydropyrimidinase activity"/>
    <property type="evidence" value="ECO:0007669"/>
    <property type="project" value="TreeGrafter"/>
</dbReference>
<evidence type="ECO:0000256" key="1">
    <source>
        <dbReference type="ARBA" id="ARBA00008829"/>
    </source>
</evidence>
<feature type="compositionally biased region" description="Polar residues" evidence="2">
    <location>
        <begin position="233"/>
        <end position="245"/>
    </location>
</feature>
<dbReference type="Proteomes" id="UP000582659">
    <property type="component" value="Unassembled WGS sequence"/>
</dbReference>
<dbReference type="SMR" id="A0A1I7S478"/>
<feature type="region of interest" description="Disordered" evidence="2">
    <location>
        <begin position="1061"/>
        <end position="1084"/>
    </location>
</feature>
<evidence type="ECO:0000313" key="6">
    <source>
        <dbReference type="Proteomes" id="UP000095284"/>
    </source>
</evidence>
<evidence type="ECO:0000259" key="3">
    <source>
        <dbReference type="Pfam" id="PF01979"/>
    </source>
</evidence>
<comment type="similarity">
    <text evidence="1">Belongs to the metallo-dependent hydrolases superfamily. Hydantoinase/dihydropyrimidinase family.</text>
</comment>
<dbReference type="EMBL" id="CAJFDI010000004">
    <property type="protein sequence ID" value="CAD5227066.1"/>
    <property type="molecule type" value="Genomic_DNA"/>
</dbReference>
<dbReference type="GO" id="GO:0005829">
    <property type="term" value="C:cytosol"/>
    <property type="evidence" value="ECO:0007669"/>
    <property type="project" value="TreeGrafter"/>
</dbReference>
<dbReference type="Gene3D" id="2.30.40.10">
    <property type="entry name" value="Urease, subunit C, domain 1"/>
    <property type="match status" value="1"/>
</dbReference>